<name>A0A7Z0LQ92_9GAMM</name>
<dbReference type="Proteomes" id="UP000526892">
    <property type="component" value="Unassembled WGS sequence"/>
</dbReference>
<dbReference type="AlphaFoldDB" id="A0A7Z0LQ92"/>
<comment type="caution">
    <text evidence="3">The sequence shown here is derived from an EMBL/GenBank/DDBJ whole genome shotgun (WGS) entry which is preliminary data.</text>
</comment>
<accession>A0A7Z0LQ92</accession>
<evidence type="ECO:0000256" key="1">
    <source>
        <dbReference type="SAM" id="MobiDB-lite"/>
    </source>
</evidence>
<dbReference type="InterPro" id="IPR009492">
    <property type="entry name" value="TniQ"/>
</dbReference>
<dbReference type="RefSeq" id="WP_179915052.1">
    <property type="nucleotide sequence ID" value="NZ_JACCDE010000002.1"/>
</dbReference>
<feature type="domain" description="TniQ" evidence="2">
    <location>
        <begin position="5"/>
        <end position="145"/>
    </location>
</feature>
<feature type="region of interest" description="Disordered" evidence="1">
    <location>
        <begin position="317"/>
        <end position="344"/>
    </location>
</feature>
<sequence>MPWTLRVPLLADEALSSWLAKAALRQGCDPLALTGAIWPGWRVWTRDIDRGIPDARLDPLVQVSGIPASDFEQAALRGVYEQISGHPLAENRSWPWLLALGTRNRVHHGGQQFCSLCLTQDITPYFRRAWRMAWHVGCPLHDVLLLDACPTCHAPIEPHRLVAEDKHIAQCARCKLDWRHVACTPISQDALRFQQLADEVLQRDHAVLGDKAISASEWFAVNAFLLGVIRRASRWPASELTFALQSLGISVTERLLPVTGLSFELLPVSERSAMLTTIQRMLDIGLDEMFEAFHRNEVMATALHDPRKSPPEVIRPMMVNGSPRQKTSRGDLQSGHQPKSERAVRAAWARLKRRMKTEMP</sequence>
<keyword evidence="4" id="KW-1185">Reference proteome</keyword>
<feature type="compositionally biased region" description="Polar residues" evidence="1">
    <location>
        <begin position="322"/>
        <end position="337"/>
    </location>
</feature>
<evidence type="ECO:0000259" key="2">
    <source>
        <dbReference type="Pfam" id="PF06527"/>
    </source>
</evidence>
<gene>
    <name evidence="3" type="ORF">HZS80_02400</name>
</gene>
<proteinExistence type="predicted"/>
<dbReference type="Pfam" id="PF06527">
    <property type="entry name" value="TniQ"/>
    <property type="match status" value="1"/>
</dbReference>
<protein>
    <submittedName>
        <fullName evidence="3">TniQ family protein</fullName>
    </submittedName>
</protein>
<organism evidence="3 4">
    <name type="scientific">Vreelandella glaciei</name>
    <dbReference type="NCBI Taxonomy" id="186761"/>
    <lineage>
        <taxon>Bacteria</taxon>
        <taxon>Pseudomonadati</taxon>
        <taxon>Pseudomonadota</taxon>
        <taxon>Gammaproteobacteria</taxon>
        <taxon>Oceanospirillales</taxon>
        <taxon>Halomonadaceae</taxon>
        <taxon>Vreelandella</taxon>
    </lineage>
</organism>
<dbReference type="EMBL" id="JACCDE010000002">
    <property type="protein sequence ID" value="NYS76586.1"/>
    <property type="molecule type" value="Genomic_DNA"/>
</dbReference>
<reference evidence="3 4" key="1">
    <citation type="journal article" date="2003" name="Extremophiles">
        <title>Halomonas glaciei sp. nov. isolated from fast ice of Adelie Land, Antarctica.</title>
        <authorList>
            <person name="Reddy G.S."/>
            <person name="Raghavan P.U."/>
            <person name="Sarita N.B."/>
            <person name="Prakash J.S."/>
            <person name="Nagesh N."/>
            <person name="Delille D."/>
            <person name="Shivaji S."/>
        </authorList>
    </citation>
    <scope>NUCLEOTIDE SEQUENCE [LARGE SCALE GENOMIC DNA]</scope>
    <source>
        <strain evidence="3 4">DD39</strain>
    </source>
</reference>
<evidence type="ECO:0000313" key="3">
    <source>
        <dbReference type="EMBL" id="NYS76586.1"/>
    </source>
</evidence>
<evidence type="ECO:0000313" key="4">
    <source>
        <dbReference type="Proteomes" id="UP000526892"/>
    </source>
</evidence>